<feature type="signal peptide" evidence="1">
    <location>
        <begin position="1"/>
        <end position="24"/>
    </location>
</feature>
<keyword evidence="3" id="KW-1185">Reference proteome</keyword>
<dbReference type="AlphaFoldDB" id="A0A4R5CLY5"/>
<comment type="caution">
    <text evidence="2">The sequence shown here is derived from an EMBL/GenBank/DDBJ whole genome shotgun (WGS) entry which is preliminary data.</text>
</comment>
<gene>
    <name evidence="2" type="ORF">E0F76_02755</name>
</gene>
<reference evidence="2 3" key="1">
    <citation type="submission" date="2019-03" db="EMBL/GenBank/DDBJ databases">
        <title>Flavobacterium AR-3-4 sp. nov. isolated from arctic soil.</title>
        <authorList>
            <person name="Chaudhary D.K."/>
        </authorList>
    </citation>
    <scope>NUCLEOTIDE SEQUENCE [LARGE SCALE GENOMIC DNA]</scope>
    <source>
        <strain evidence="2 3">AR-3-4</strain>
    </source>
</reference>
<dbReference type="Proteomes" id="UP000295479">
    <property type="component" value="Unassembled WGS sequence"/>
</dbReference>
<feature type="chain" id="PRO_5020713676" description="Carboxypeptidase regulatory-like domain-containing protein" evidence="1">
    <location>
        <begin position="25"/>
        <end position="131"/>
    </location>
</feature>
<evidence type="ECO:0000313" key="3">
    <source>
        <dbReference type="Proteomes" id="UP000295479"/>
    </source>
</evidence>
<sequence>MKLIIKLSLLLITVLILSCDSTQNTDKGFLEGKITIGPLCPVETIPPKPECQPTSETYKNWPVFVWTADKKNKVVLIEPDLNGNYKVDLPIGTYVVDLDMQHYFGKNLPAIVVISSNKTTVLEVSIDTGIR</sequence>
<keyword evidence="1" id="KW-0732">Signal</keyword>
<dbReference type="EMBL" id="SMFK01000001">
    <property type="protein sequence ID" value="TDD99660.1"/>
    <property type="molecule type" value="Genomic_DNA"/>
</dbReference>
<organism evidence="2 3">
    <name type="scientific">Flavobacterium cellulosilyticum</name>
    <dbReference type="NCBI Taxonomy" id="2541731"/>
    <lineage>
        <taxon>Bacteria</taxon>
        <taxon>Pseudomonadati</taxon>
        <taxon>Bacteroidota</taxon>
        <taxon>Flavobacteriia</taxon>
        <taxon>Flavobacteriales</taxon>
        <taxon>Flavobacteriaceae</taxon>
        <taxon>Flavobacterium</taxon>
    </lineage>
</organism>
<proteinExistence type="predicted"/>
<accession>A0A4R5CLY5</accession>
<dbReference type="PROSITE" id="PS51257">
    <property type="entry name" value="PROKAR_LIPOPROTEIN"/>
    <property type="match status" value="1"/>
</dbReference>
<evidence type="ECO:0000313" key="2">
    <source>
        <dbReference type="EMBL" id="TDD99660.1"/>
    </source>
</evidence>
<protein>
    <recommendedName>
        <fullName evidence="4">Carboxypeptidase regulatory-like domain-containing protein</fullName>
    </recommendedName>
</protein>
<evidence type="ECO:0000256" key="1">
    <source>
        <dbReference type="SAM" id="SignalP"/>
    </source>
</evidence>
<name>A0A4R5CLY5_9FLAO</name>
<evidence type="ECO:0008006" key="4">
    <source>
        <dbReference type="Google" id="ProtNLM"/>
    </source>
</evidence>
<dbReference type="RefSeq" id="WP_132001010.1">
    <property type="nucleotide sequence ID" value="NZ_SMFK01000001.1"/>
</dbReference>